<dbReference type="EMBL" id="BAAANE010000007">
    <property type="protein sequence ID" value="GAA1647600.1"/>
    <property type="molecule type" value="Genomic_DNA"/>
</dbReference>
<dbReference type="Proteomes" id="UP001501319">
    <property type="component" value="Unassembled WGS sequence"/>
</dbReference>
<evidence type="ECO:0000313" key="2">
    <source>
        <dbReference type="Proteomes" id="UP001501319"/>
    </source>
</evidence>
<sequence length="340" mass="35698">MTVLRSAAATVLRRAQRPALRRPAGRVGRLVPLALVVALAVGCSVARRADQARLEPSPAPVTAPTVAAPPQAEGLDGTAGVPGPHVCSTITGRLTSELGVKVTAKPNSWNDGGLPALDLCTLLLEDRPVVIGISALPKQPDSLDRLATGNGLTIGVPELGPEARIGASRLVFGVEDRAVRVTSPGGIDRGSATGIDRAKAIAIGLAARDAVPDVLRNARQSDPACQVSNQAAERFVGALVQLRRDYRVNGALTCIWGTYDATVAIVESFHADTIPEAAQNPPPLFAPIGRPGYYLPDQGELVFRQGRRVVRVTGLTNPAREVSLETLLALVGPLMPLFYR</sequence>
<comment type="caution">
    <text evidence="1">The sequence shown here is derived from an EMBL/GenBank/DDBJ whole genome shotgun (WGS) entry which is preliminary data.</text>
</comment>
<accession>A0ABN2FHT0</accession>
<evidence type="ECO:0000313" key="1">
    <source>
        <dbReference type="EMBL" id="GAA1647600.1"/>
    </source>
</evidence>
<gene>
    <name evidence="1" type="ORF">GCM10009744_43580</name>
</gene>
<dbReference type="RefSeq" id="WP_344113704.1">
    <property type="nucleotide sequence ID" value="NZ_BAAANE010000007.1"/>
</dbReference>
<proteinExistence type="predicted"/>
<reference evidence="1 2" key="1">
    <citation type="journal article" date="2019" name="Int. J. Syst. Evol. Microbiol.">
        <title>The Global Catalogue of Microorganisms (GCM) 10K type strain sequencing project: providing services to taxonomists for standard genome sequencing and annotation.</title>
        <authorList>
            <consortium name="The Broad Institute Genomics Platform"/>
            <consortium name="The Broad Institute Genome Sequencing Center for Infectious Disease"/>
            <person name="Wu L."/>
            <person name="Ma J."/>
        </authorList>
    </citation>
    <scope>NUCLEOTIDE SEQUENCE [LARGE SCALE GENOMIC DNA]</scope>
    <source>
        <strain evidence="1 2">JCM 14306</strain>
    </source>
</reference>
<name>A0ABN2FHT0_9ACTN</name>
<keyword evidence="2" id="KW-1185">Reference proteome</keyword>
<protein>
    <submittedName>
        <fullName evidence="1">Uncharacterized protein</fullName>
    </submittedName>
</protein>
<organism evidence="1 2">
    <name type="scientific">Kribbella alba</name>
    <dbReference type="NCBI Taxonomy" id="190197"/>
    <lineage>
        <taxon>Bacteria</taxon>
        <taxon>Bacillati</taxon>
        <taxon>Actinomycetota</taxon>
        <taxon>Actinomycetes</taxon>
        <taxon>Propionibacteriales</taxon>
        <taxon>Kribbellaceae</taxon>
        <taxon>Kribbella</taxon>
    </lineage>
</organism>